<organism evidence="2 3">
    <name type="scientific">Willisornis vidua</name>
    <name type="common">Xingu scale-backed antbird</name>
    <dbReference type="NCBI Taxonomy" id="1566151"/>
    <lineage>
        <taxon>Eukaryota</taxon>
        <taxon>Metazoa</taxon>
        <taxon>Chordata</taxon>
        <taxon>Craniata</taxon>
        <taxon>Vertebrata</taxon>
        <taxon>Euteleostomi</taxon>
        <taxon>Archelosauria</taxon>
        <taxon>Archosauria</taxon>
        <taxon>Dinosauria</taxon>
        <taxon>Saurischia</taxon>
        <taxon>Theropoda</taxon>
        <taxon>Coelurosauria</taxon>
        <taxon>Aves</taxon>
        <taxon>Neognathae</taxon>
        <taxon>Neoaves</taxon>
        <taxon>Telluraves</taxon>
        <taxon>Australaves</taxon>
        <taxon>Passeriformes</taxon>
        <taxon>Thamnophilidae</taxon>
        <taxon>Willisornis</taxon>
    </lineage>
</organism>
<dbReference type="Proteomes" id="UP001145742">
    <property type="component" value="Unassembled WGS sequence"/>
</dbReference>
<comment type="caution">
    <text evidence="2">The sequence shown here is derived from an EMBL/GenBank/DDBJ whole genome shotgun (WGS) entry which is preliminary data.</text>
</comment>
<gene>
    <name evidence="2" type="ORF">WISP_136837</name>
</gene>
<reference evidence="2" key="1">
    <citation type="submission" date="2019-10" db="EMBL/GenBank/DDBJ databases">
        <authorList>
            <person name="Soares A.E.R."/>
            <person name="Aleixo A."/>
            <person name="Schneider P."/>
            <person name="Miyaki C.Y."/>
            <person name="Schneider M.P."/>
            <person name="Mello C."/>
            <person name="Vasconcelos A.T.R."/>
        </authorList>
    </citation>
    <scope>NUCLEOTIDE SEQUENCE</scope>
    <source>
        <tissue evidence="2">Muscle</tissue>
    </source>
</reference>
<keyword evidence="1" id="KW-0732">Signal</keyword>
<dbReference type="EMBL" id="WHWB01034688">
    <property type="protein sequence ID" value="KAJ7405904.1"/>
    <property type="molecule type" value="Genomic_DNA"/>
</dbReference>
<protein>
    <submittedName>
        <fullName evidence="2">Rna-directed dna polymerase from mobile element jockey-like</fullName>
    </submittedName>
</protein>
<feature type="chain" id="PRO_5046188383" evidence="1">
    <location>
        <begin position="26"/>
        <end position="204"/>
    </location>
</feature>
<dbReference type="PANTHER" id="PTHR33332">
    <property type="entry name" value="REVERSE TRANSCRIPTASE DOMAIN-CONTAINING PROTEIN"/>
    <property type="match status" value="1"/>
</dbReference>
<sequence length="204" mass="23272">MLCLMPPRTWLALLAARALLNQIQLAIDQDPNFPFHSTAFQHLITRVAPSQSWEFGKVPADWNLKNIIPIFKMGRKYPRNYRPVSLPSATDEVIKCTLSKFTDHTKLGGSADFLEDKKALKRNLDRLDGSAGVSNMRFYKAKWWVLHFSHSNSMQGYRLKKEQLESTPAEKDLQAMVSCQLNMRQQCAQVAMKANSVLAMWSAE</sequence>
<feature type="signal peptide" evidence="1">
    <location>
        <begin position="1"/>
        <end position="25"/>
    </location>
</feature>
<name>A0ABQ9CR34_9PASS</name>
<evidence type="ECO:0000313" key="3">
    <source>
        <dbReference type="Proteomes" id="UP001145742"/>
    </source>
</evidence>
<keyword evidence="3" id="KW-1185">Reference proteome</keyword>
<evidence type="ECO:0000256" key="1">
    <source>
        <dbReference type="SAM" id="SignalP"/>
    </source>
</evidence>
<evidence type="ECO:0000313" key="2">
    <source>
        <dbReference type="EMBL" id="KAJ7405904.1"/>
    </source>
</evidence>
<accession>A0ABQ9CR34</accession>
<proteinExistence type="predicted"/>